<feature type="transmembrane region" description="Helical" evidence="1">
    <location>
        <begin position="60"/>
        <end position="82"/>
    </location>
</feature>
<name>C5MCG3_CANTT</name>
<proteinExistence type="predicted"/>
<organism evidence="2 3">
    <name type="scientific">Candida tropicalis (strain ATCC MYA-3404 / T1)</name>
    <name type="common">Yeast</name>
    <dbReference type="NCBI Taxonomy" id="294747"/>
    <lineage>
        <taxon>Eukaryota</taxon>
        <taxon>Fungi</taxon>
        <taxon>Dikarya</taxon>
        <taxon>Ascomycota</taxon>
        <taxon>Saccharomycotina</taxon>
        <taxon>Pichiomycetes</taxon>
        <taxon>Debaryomycetaceae</taxon>
        <taxon>Candida/Lodderomyces clade</taxon>
        <taxon>Candida</taxon>
    </lineage>
</organism>
<evidence type="ECO:0000256" key="1">
    <source>
        <dbReference type="SAM" id="Phobius"/>
    </source>
</evidence>
<reference evidence="2 3" key="1">
    <citation type="journal article" date="2009" name="Nature">
        <title>Evolution of pathogenicity and sexual reproduction in eight Candida genomes.</title>
        <authorList>
            <person name="Butler G."/>
            <person name="Rasmussen M.D."/>
            <person name="Lin M.F."/>
            <person name="Santos M.A."/>
            <person name="Sakthikumar S."/>
            <person name="Munro C.A."/>
            <person name="Rheinbay E."/>
            <person name="Grabherr M."/>
            <person name="Forche A."/>
            <person name="Reedy J.L."/>
            <person name="Agrafioti I."/>
            <person name="Arnaud M.B."/>
            <person name="Bates S."/>
            <person name="Brown A.J."/>
            <person name="Brunke S."/>
            <person name="Costanzo M.C."/>
            <person name="Fitzpatrick D.A."/>
            <person name="de Groot P.W."/>
            <person name="Harris D."/>
            <person name="Hoyer L.L."/>
            <person name="Hube B."/>
            <person name="Klis F.M."/>
            <person name="Kodira C."/>
            <person name="Lennard N."/>
            <person name="Logue M.E."/>
            <person name="Martin R."/>
            <person name="Neiman A.M."/>
            <person name="Nikolaou E."/>
            <person name="Quail M.A."/>
            <person name="Quinn J."/>
            <person name="Santos M.C."/>
            <person name="Schmitzberger F.F."/>
            <person name="Sherlock G."/>
            <person name="Shah P."/>
            <person name="Silverstein K.A."/>
            <person name="Skrzypek M.S."/>
            <person name="Soll D."/>
            <person name="Staggs R."/>
            <person name="Stansfield I."/>
            <person name="Stumpf M.P."/>
            <person name="Sudbery P.E."/>
            <person name="Srikantha T."/>
            <person name="Zeng Q."/>
            <person name="Berman J."/>
            <person name="Berriman M."/>
            <person name="Heitman J."/>
            <person name="Gow N.A."/>
            <person name="Lorenz M.C."/>
            <person name="Birren B.W."/>
            <person name="Kellis M."/>
            <person name="Cuomo C.A."/>
        </authorList>
    </citation>
    <scope>NUCLEOTIDE SEQUENCE [LARGE SCALE GENOMIC DNA]</scope>
    <source>
        <strain evidence="3">ATCC MYA-3404 / T1</strain>
    </source>
</reference>
<keyword evidence="3" id="KW-1185">Reference proteome</keyword>
<dbReference type="KEGG" id="ctp:CTRG_03914"/>
<protein>
    <submittedName>
        <fullName evidence="2">Uncharacterized protein</fullName>
    </submittedName>
</protein>
<accession>C5MCG3</accession>
<feature type="transmembrane region" description="Helical" evidence="1">
    <location>
        <begin position="27"/>
        <end position="48"/>
    </location>
</feature>
<dbReference type="HOGENOM" id="CLU_1686336_0_0_1"/>
<feature type="transmembrane region" description="Helical" evidence="1">
    <location>
        <begin position="89"/>
        <end position="113"/>
    </location>
</feature>
<dbReference type="RefSeq" id="XP_002549617.1">
    <property type="nucleotide sequence ID" value="XM_002549571.1"/>
</dbReference>
<gene>
    <name evidence="2" type="ORF">CTRG_03914</name>
</gene>
<evidence type="ECO:0000313" key="2">
    <source>
        <dbReference type="EMBL" id="EER32243.1"/>
    </source>
</evidence>
<keyword evidence="1" id="KW-0812">Transmembrane</keyword>
<sequence>MINEKCQQSNYINIIQSPIKPMDMIPVYLYATTVLLCEVMTGVGLEYFFSKSGFISTIEYAMYIIVATITMQILVHSIILLVTCFKQMYLLEIIANIVAQLMLILVVVCNYSLLLEIDSTSNYKYYPFIVAGIFAILQAKQIFKLKKSSDKLDELL</sequence>
<dbReference type="AlphaFoldDB" id="C5MCG3"/>
<dbReference type="Proteomes" id="UP000002037">
    <property type="component" value="Unassembled WGS sequence"/>
</dbReference>
<keyword evidence="1" id="KW-0472">Membrane</keyword>
<dbReference type="GeneID" id="8297969"/>
<dbReference type="EMBL" id="GG692399">
    <property type="protein sequence ID" value="EER32243.1"/>
    <property type="molecule type" value="Genomic_DNA"/>
</dbReference>
<evidence type="ECO:0000313" key="3">
    <source>
        <dbReference type="Proteomes" id="UP000002037"/>
    </source>
</evidence>
<keyword evidence="1" id="KW-1133">Transmembrane helix</keyword>
<feature type="transmembrane region" description="Helical" evidence="1">
    <location>
        <begin position="125"/>
        <end position="143"/>
    </location>
</feature>
<dbReference type="VEuPathDB" id="FungiDB:CTRG_03914"/>